<reference evidence="3" key="1">
    <citation type="submission" date="2016-10" db="EMBL/GenBank/DDBJ databases">
        <authorList>
            <person name="Varghese N."/>
            <person name="Submissions S."/>
        </authorList>
    </citation>
    <scope>NUCLEOTIDE SEQUENCE [LARGE SCALE GENOMIC DNA]</scope>
    <source>
        <strain evidence="3">DSM 7165</strain>
    </source>
</reference>
<keyword evidence="3" id="KW-1185">Reference proteome</keyword>
<keyword evidence="1" id="KW-1133">Transmembrane helix</keyword>
<evidence type="ECO:0000256" key="1">
    <source>
        <dbReference type="SAM" id="Phobius"/>
    </source>
</evidence>
<gene>
    <name evidence="2" type="ORF">SAMN05421831_102296</name>
</gene>
<feature type="transmembrane region" description="Helical" evidence="1">
    <location>
        <begin position="65"/>
        <end position="82"/>
    </location>
</feature>
<dbReference type="EMBL" id="FNYH01000002">
    <property type="protein sequence ID" value="SEI48383.1"/>
    <property type="molecule type" value="Genomic_DNA"/>
</dbReference>
<keyword evidence="1" id="KW-0812">Transmembrane</keyword>
<accession>A0A1H6QXY9</accession>
<keyword evidence="1" id="KW-0472">Membrane</keyword>
<feature type="transmembrane region" description="Helical" evidence="1">
    <location>
        <begin position="21"/>
        <end position="45"/>
    </location>
</feature>
<dbReference type="RefSeq" id="WP_093308630.1">
    <property type="nucleotide sequence ID" value="NZ_FNYH01000002.1"/>
</dbReference>
<evidence type="ECO:0000313" key="3">
    <source>
        <dbReference type="Proteomes" id="UP000242999"/>
    </source>
</evidence>
<dbReference type="Proteomes" id="UP000242999">
    <property type="component" value="Unassembled WGS sequence"/>
</dbReference>
<sequence>MPNGRTNQLDVDIAYIKAKAIVSGFLAFGGIVSIFVGAFVFNAGISSENTTLINILGAEVTAKGIGAVILSSSVPWAYFSYLSRPNYSRARESRTNTTADGTQEVYEFDSSTMKSAQPRNRT</sequence>
<proteinExistence type="predicted"/>
<organism evidence="2 3">
    <name type="scientific">Allopseudospirillum japonicum</name>
    <dbReference type="NCBI Taxonomy" id="64971"/>
    <lineage>
        <taxon>Bacteria</taxon>
        <taxon>Pseudomonadati</taxon>
        <taxon>Pseudomonadota</taxon>
        <taxon>Gammaproteobacteria</taxon>
        <taxon>Oceanospirillales</taxon>
        <taxon>Oceanospirillaceae</taxon>
        <taxon>Allopseudospirillum</taxon>
    </lineage>
</organism>
<protein>
    <submittedName>
        <fullName evidence="2">Uncharacterized protein</fullName>
    </submittedName>
</protein>
<evidence type="ECO:0000313" key="2">
    <source>
        <dbReference type="EMBL" id="SEI48383.1"/>
    </source>
</evidence>
<name>A0A1H6QXY9_9GAMM</name>
<dbReference type="AlphaFoldDB" id="A0A1H6QXY9"/>